<proteinExistence type="predicted"/>
<dbReference type="Proteomes" id="UP001285263">
    <property type="component" value="Unassembled WGS sequence"/>
</dbReference>
<accession>A0ABU5DAU7</accession>
<name>A0ABU5DAU7_9BURK</name>
<sequence>MALVQALDAESAGDRLDVSVAPVSAGTIKVTLRVSADHAVRLARRARVAEMSQGAYVSALLDGDCPVPLPESHDAAVQALRGSTDHLAVLGADLNAFVRLFGHLPNAELQPYRASVVSVAEDVRKHLALASALIAEVRAARRGRR</sequence>
<reference evidence="1 2" key="1">
    <citation type="submission" date="2023-11" db="EMBL/GenBank/DDBJ databases">
        <title>Paucibacter sp. nov., isolated from fresh soil in Korea.</title>
        <authorList>
            <person name="Le N.T.T."/>
        </authorList>
    </citation>
    <scope>NUCLEOTIDE SEQUENCE [LARGE SCALE GENOMIC DNA]</scope>
    <source>
        <strain evidence="1 2">R3-3</strain>
    </source>
</reference>
<dbReference type="EMBL" id="JAXCLA010000001">
    <property type="protein sequence ID" value="MDY0743393.1"/>
    <property type="molecule type" value="Genomic_DNA"/>
</dbReference>
<protein>
    <recommendedName>
        <fullName evidence="3">DUF4142 domain-containing protein</fullName>
    </recommendedName>
</protein>
<dbReference type="RefSeq" id="WP_320421275.1">
    <property type="nucleotide sequence ID" value="NZ_JAXCLA010000001.1"/>
</dbReference>
<evidence type="ECO:0000313" key="1">
    <source>
        <dbReference type="EMBL" id="MDY0743393.1"/>
    </source>
</evidence>
<gene>
    <name evidence="1" type="ORF">SNE35_02705</name>
</gene>
<keyword evidence="2" id="KW-1185">Reference proteome</keyword>
<evidence type="ECO:0000313" key="2">
    <source>
        <dbReference type="Proteomes" id="UP001285263"/>
    </source>
</evidence>
<comment type="caution">
    <text evidence="1">The sequence shown here is derived from an EMBL/GenBank/DDBJ whole genome shotgun (WGS) entry which is preliminary data.</text>
</comment>
<evidence type="ECO:0008006" key="3">
    <source>
        <dbReference type="Google" id="ProtNLM"/>
    </source>
</evidence>
<organism evidence="1 2">
    <name type="scientific">Roseateles agri</name>
    <dbReference type="NCBI Taxonomy" id="3098619"/>
    <lineage>
        <taxon>Bacteria</taxon>
        <taxon>Pseudomonadati</taxon>
        <taxon>Pseudomonadota</taxon>
        <taxon>Betaproteobacteria</taxon>
        <taxon>Burkholderiales</taxon>
        <taxon>Sphaerotilaceae</taxon>
        <taxon>Roseateles</taxon>
    </lineage>
</organism>